<keyword evidence="3" id="KW-0326">Glycosidase</keyword>
<dbReference type="AlphaFoldDB" id="S4W314"/>
<keyword evidence="2" id="KW-0378">Hydrolase</keyword>
<dbReference type="InterPro" id="IPR017853">
    <property type="entry name" value="GH"/>
</dbReference>
<dbReference type="SMART" id="SM00642">
    <property type="entry name" value="Aamy"/>
    <property type="match status" value="1"/>
</dbReference>
<evidence type="ECO:0000259" key="5">
    <source>
        <dbReference type="SMART" id="SM00642"/>
    </source>
</evidence>
<dbReference type="CDD" id="cd02856">
    <property type="entry name" value="E_set_GDE_Isoamylase_N"/>
    <property type="match status" value="1"/>
</dbReference>
<dbReference type="Gene3D" id="3.20.20.80">
    <property type="entry name" value="Glycosidases"/>
    <property type="match status" value="1"/>
</dbReference>
<dbReference type="GO" id="GO:0004135">
    <property type="term" value="F:amylo-alpha-1,6-glucosidase activity"/>
    <property type="evidence" value="ECO:0007669"/>
    <property type="project" value="InterPro"/>
</dbReference>
<evidence type="ECO:0000313" key="6">
    <source>
        <dbReference type="EMBL" id="AGO87447.1"/>
    </source>
</evidence>
<dbReference type="Pfam" id="PF02922">
    <property type="entry name" value="CBM_48"/>
    <property type="match status" value="1"/>
</dbReference>
<dbReference type="InterPro" id="IPR013783">
    <property type="entry name" value="Ig-like_fold"/>
</dbReference>
<dbReference type="Gene3D" id="2.60.40.10">
    <property type="entry name" value="Immunoglobulins"/>
    <property type="match status" value="1"/>
</dbReference>
<dbReference type="SUPFAM" id="SSF81296">
    <property type="entry name" value="E set domains"/>
    <property type="match status" value="1"/>
</dbReference>
<feature type="domain" description="Glycosyl hydrolase family 13 catalytic" evidence="5">
    <location>
        <begin position="163"/>
        <end position="570"/>
    </location>
</feature>
<dbReference type="InterPro" id="IPR044505">
    <property type="entry name" value="GlgX_Isoamylase_N_E_set"/>
</dbReference>
<dbReference type="PANTHER" id="PTHR43002">
    <property type="entry name" value="GLYCOGEN DEBRANCHING ENZYME"/>
    <property type="match status" value="1"/>
</dbReference>
<dbReference type="SUPFAM" id="SSF51011">
    <property type="entry name" value="Glycosyl hydrolase domain"/>
    <property type="match status" value="1"/>
</dbReference>
<dbReference type="CDD" id="cd11326">
    <property type="entry name" value="AmyAc_Glg_debranch"/>
    <property type="match status" value="1"/>
</dbReference>
<dbReference type="InterPro" id="IPR011837">
    <property type="entry name" value="Glycogen_debranch_GlgX"/>
</dbReference>
<evidence type="ECO:0000256" key="1">
    <source>
        <dbReference type="ARBA" id="ARBA00008061"/>
    </source>
</evidence>
<evidence type="ECO:0000256" key="2">
    <source>
        <dbReference type="ARBA" id="ARBA00022801"/>
    </source>
</evidence>
<dbReference type="Gene3D" id="2.60.40.1180">
    <property type="entry name" value="Golgi alpha-mannosidase II"/>
    <property type="match status" value="1"/>
</dbReference>
<name>S4W314_9BACT</name>
<dbReference type="Pfam" id="PF00128">
    <property type="entry name" value="Alpha-amylase"/>
    <property type="match status" value="1"/>
</dbReference>
<dbReference type="InterPro" id="IPR014756">
    <property type="entry name" value="Ig_E-set"/>
</dbReference>
<dbReference type="InterPro" id="IPR004193">
    <property type="entry name" value="Glyco_hydro_13_N"/>
</dbReference>
<reference evidence="6" key="1">
    <citation type="submission" date="2013-03" db="EMBL/GenBank/DDBJ databases">
        <authorList>
            <person name="Ballestriero F."/>
        </authorList>
    </citation>
    <scope>NUCLEOTIDE SEQUENCE</scope>
</reference>
<comment type="similarity">
    <text evidence="1">Belongs to the glycosyl hydrolase 13 family.</text>
</comment>
<dbReference type="GO" id="GO:0005980">
    <property type="term" value="P:glycogen catabolic process"/>
    <property type="evidence" value="ECO:0007669"/>
    <property type="project" value="InterPro"/>
</dbReference>
<dbReference type="InterPro" id="IPR006047">
    <property type="entry name" value="GH13_cat_dom"/>
</dbReference>
<evidence type="ECO:0000256" key="3">
    <source>
        <dbReference type="ARBA" id="ARBA00023295"/>
    </source>
</evidence>
<protein>
    <submittedName>
        <fullName evidence="6">Glycogen debranching enzyme</fullName>
    </submittedName>
</protein>
<evidence type="ECO:0000256" key="4">
    <source>
        <dbReference type="SAM" id="MobiDB-lite"/>
    </source>
</evidence>
<organism evidence="6">
    <name type="scientific">uncultured bacterium B19D1_C12D4_E9D6</name>
    <dbReference type="NCBI Taxonomy" id="1329637"/>
    <lineage>
        <taxon>Bacteria</taxon>
        <taxon>environmental samples</taxon>
    </lineage>
</organism>
<dbReference type="NCBIfam" id="TIGR02100">
    <property type="entry name" value="glgX_debranch"/>
    <property type="match status" value="1"/>
</dbReference>
<dbReference type="SUPFAM" id="SSF51445">
    <property type="entry name" value="(Trans)glycosidases"/>
    <property type="match status" value="1"/>
</dbReference>
<dbReference type="InterPro" id="IPR013780">
    <property type="entry name" value="Glyco_hydro_b"/>
</dbReference>
<dbReference type="EMBL" id="KC810034">
    <property type="protein sequence ID" value="AGO87447.1"/>
    <property type="molecule type" value="Genomic_DNA"/>
</dbReference>
<feature type="region of interest" description="Disordered" evidence="4">
    <location>
        <begin position="468"/>
        <end position="501"/>
    </location>
</feature>
<proteinExistence type="inferred from homology"/>
<sequence length="708" mass="80181">MIAGNHHSLGAKWDGEGVNFALFSAHAEAVDLCLFDPTGQTEIARYSLPEKTQDVWHGYLPGLAPGAVYGYRVYGPYNPGVGHRFNHNKLLLDPYARQLMGEFQWNDAHFGYDRNDPEKDLSFDARDNAAYMPKSVVTAGLALDQSSAESKPDIPWEQTIIYETHVRGFTLTHPDLPELARGKFAGLGHEKIIAYLKALGITSIELLPVQAFSDEHFVYERGLCNYWGYNTSSFFAPHTSYSGQGDVAEFSRMIDDFHEAGMEVLMDVVYNHTAESNHLGPTMNFRGIDNASYYRLQAENPRYYVNDTGCGNTLNVSHPRVLQMVMDSLRYWSGEMGVDGFRFDLAPVLGREAKGFNSQSSFFQAIAQDPQLSRVKLIAEPWDIGPGGYQLGNFPAHWSEWNDDYRDTVRRFWRREPGQLPTLAHRLLGSSDLFERSGRRPYASVNFITSHDGFTLQDLVSYEQRHNLANGEDNNDGHRENLSENFGIEGPTDEAEINSQRRRQQRNLLATLLLSQGVPMILAGDELGRSQQGNNNAYCQDNQLNWLDWQALEQSGKSLNRFVSLLIKLRKAFPVLGHAKYIHPPYRPESHNIQWLNSDGREMREEHWEEHHNFLLGFLLTSPIENQSGQAVLVVFNNCFGESEFQLPATLANAVETEVHWQWLVDTNAENGIPEKKPAEQYERLKIPARSIAVLGFGNNINLFGETN</sequence>
<accession>S4W314</accession>